<feature type="transmembrane region" description="Helical" evidence="1">
    <location>
        <begin position="1705"/>
        <end position="1730"/>
    </location>
</feature>
<keyword evidence="1" id="KW-0472">Membrane</keyword>
<dbReference type="RefSeq" id="XP_068351791.1">
    <property type="nucleotide sequence ID" value="XM_068509945.1"/>
</dbReference>
<proteinExistence type="predicted"/>
<evidence type="ECO:0000313" key="3">
    <source>
        <dbReference type="EMBL" id="OHS98654.1"/>
    </source>
</evidence>
<comment type="caution">
    <text evidence="3">The sequence shown here is derived from an EMBL/GenBank/DDBJ whole genome shotgun (WGS) entry which is preliminary data.</text>
</comment>
<gene>
    <name evidence="3" type="ORF">TRFO_34909</name>
</gene>
<keyword evidence="1" id="KW-0812">Transmembrane</keyword>
<organism evidence="3 4">
    <name type="scientific">Tritrichomonas foetus</name>
    <dbReference type="NCBI Taxonomy" id="1144522"/>
    <lineage>
        <taxon>Eukaryota</taxon>
        <taxon>Metamonada</taxon>
        <taxon>Parabasalia</taxon>
        <taxon>Tritrichomonadida</taxon>
        <taxon>Tritrichomonadidae</taxon>
        <taxon>Tritrichomonas</taxon>
    </lineage>
</organism>
<evidence type="ECO:0000313" key="4">
    <source>
        <dbReference type="Proteomes" id="UP000179807"/>
    </source>
</evidence>
<name>A0A1J4JHR7_9EUKA</name>
<keyword evidence="1" id="KW-1133">Transmembrane helix</keyword>
<dbReference type="VEuPathDB" id="TrichDB:TRFO_34909"/>
<keyword evidence="4" id="KW-1185">Reference proteome</keyword>
<dbReference type="GeneID" id="94844649"/>
<feature type="chain" id="PRO_5012520630" evidence="2">
    <location>
        <begin position="20"/>
        <end position="1768"/>
    </location>
</feature>
<keyword evidence="2" id="KW-0732">Signal</keyword>
<protein>
    <submittedName>
        <fullName evidence="3">Uncharacterized protein</fullName>
    </submittedName>
</protein>
<feature type="signal peptide" evidence="2">
    <location>
        <begin position="1"/>
        <end position="19"/>
    </location>
</feature>
<dbReference type="Proteomes" id="UP000179807">
    <property type="component" value="Unassembled WGS sequence"/>
</dbReference>
<reference evidence="3" key="1">
    <citation type="submission" date="2016-10" db="EMBL/GenBank/DDBJ databases">
        <authorList>
            <person name="Benchimol M."/>
            <person name="Almeida L.G."/>
            <person name="Vasconcelos A.T."/>
            <person name="Perreira-Neves A."/>
            <person name="Rosa I.A."/>
            <person name="Tasca T."/>
            <person name="Bogo M.R."/>
            <person name="de Souza W."/>
        </authorList>
    </citation>
    <scope>NUCLEOTIDE SEQUENCE [LARGE SCALE GENOMIC DNA]</scope>
    <source>
        <strain evidence="3">K</strain>
    </source>
</reference>
<accession>A0A1J4JHR7</accession>
<evidence type="ECO:0000256" key="2">
    <source>
        <dbReference type="SAM" id="SignalP"/>
    </source>
</evidence>
<evidence type="ECO:0000256" key="1">
    <source>
        <dbReference type="SAM" id="Phobius"/>
    </source>
</evidence>
<dbReference type="EMBL" id="MLAK01001042">
    <property type="protein sequence ID" value="OHS98654.1"/>
    <property type="molecule type" value="Genomic_DNA"/>
</dbReference>
<sequence length="1768" mass="198470">MFLTLITLSTASVVQVCICEEKSCLSIDGCMNENILDSSQSSFTQDFTDLIGNSSDIILYYHAVSSYSKYQPKIPLKLIFDRNIDILASGKDTSPEVVVFSYTQDDDLSLMAMRIDSLNVLFTSDDTKTGVKSGIDLTLLNLELINNPTITISPQPNQATAIVYGNNFPISSLSCFTHVGIISEYPKIIVNESDYNVIIKKKEFIFNFATHNTILYYHDAKAVTFADATSFTLQKLEISYGDENYEDLVPITFANIPKVLISGKWPKASGPVPIYITRNDDELELTVKSDYVPCHFDCSYSTITIHQSAEFTGEFLSESNLYAILIKSATTGERSRNKVFFQTLKGYLSIDSPNLDISIHEYNMTWNLGFPFGMAISNEEVSTIQIDKISLPDEYSPCTLSIMENITEMVSVKTLTRVLTDSNFGTIPYFSQIEQTKILINYGHHRSHVRTGFNDETNCLSLKVTKKNSEIELGFSFTYELEEVPLLINVCSKDSKLKTCHFKGDVLDIGSLMNSSIVAYTFKFLYEHSIDYEINDKTLSEGKYDIAFEAEMIAHIVYNIANSKNYIRQISINSINIVEKSKILADEVVLQNVYSNGGENLNVHSKVINCTTLNSFGIVSQSSIYDTLYLNINNGILNVKEKGIDIKFSKGTINVTSLNKLIFYCHDDFSLSSDVIDTCETFNIEILNDVNIDVTGFSTIRNGFIIFNHYQNKIHFNYNILTNQNVFHTIGSGKISTSVDYGKQEIICVCDSDTKCRVFQGYKECTNIQNTTIDQLQSFVNNKPDSRNLLIIATDSSPTRMPLLSADSLSKKKVTFVTDFLQLDCSSNDLSTIVIDGDNTTVKPMKGNQLSIFYRLEVLNPNIQFTGFTDIEANCMNIPLHLIDSFTHIEITDQMILNQHSSMQASRPCIIDFLEDENTNDLVLNFDDSSTSNIVYSDNKIIYQDKLTFNIVHSNNIDVSINVKKRGHLNLVYNAQNMNSVVLTEIIALNSGSSSESSITFSDWPSSDITIFNIKTSLASIKSNSNIPAIFTLIGESLKDEGYLFVAIGKTVVFNNELIFTGKRTLVKFQTEISDTTTFKFVQPIYYTESSSATNKIIFASSNIVANILDIKNNKKIESIASKIHVVHTLDEKGISNMILEKSIFPHSISQIEIIGAIPSTTNYDQIKLYTENKLTFISGYYQNIMSFQSKISFYNPFDVSLLGFGNGSQIFDFRLVQSSKAELEIFLKSKDFTSLPYVIEYNPLKSMFSNTTAFVKKVDEIISTISSNIHQDTNQIILYITDKIEYEFDLSKISDFSGSFIIDGYNQKPNISLITGSSFSELQLVNIVLKEPKLTPSEIKCSLMIKNSELHAGSIDIQKCNSLSVDPESLRSIIDNKIILPNNKEITIFDAQFIIAYKDGWQIKTIVSDKVASINPDNYQSIIIKAKSPSHIDINSINALPKSKYILEDSDDGTSVIHLGTGWNQNINSNKFTINNNSPLSISTSCYPLPNAFANATSIIGNETNTNVSFVLPDVIDSSLSFDMTHVKNVTNILVHSNHLTLQKKVNITFKDNTGHLHIKNLTVIDKTRASLPSSYVSENINLYEDSSLEIDIENVNPYNLNYFWQNNNIPSFILLQRGRSVPKINISFIGNKKELHSKKYKNLLNQKEFVLVKGDFNCDEWMANTVKSEDVFTLLCSKSSLGNGRNYELILKFYEVNPPSKKYIGVIVGIVVGAVVLIAIIGISIWCIKSGKYHVIFHKYSQFASSEVISSIETPTYEIEKDFANM</sequence>